<proteinExistence type="predicted"/>
<reference evidence="1" key="1">
    <citation type="submission" date="2014-12" db="EMBL/GenBank/DDBJ databases">
        <title>Insight into the proteome of Arion vulgaris.</title>
        <authorList>
            <person name="Aradska J."/>
            <person name="Bulat T."/>
            <person name="Smidak R."/>
            <person name="Sarate P."/>
            <person name="Gangsoo J."/>
            <person name="Sialana F."/>
            <person name="Bilban M."/>
            <person name="Lubec G."/>
        </authorList>
    </citation>
    <scope>NUCLEOTIDE SEQUENCE</scope>
    <source>
        <tissue evidence="1">Skin</tissue>
    </source>
</reference>
<sequence>MHTQRFLFLLVQVHHLTKPSMLLSSLSSQSSVIRIVYAHISEQRVVSRNTDINRKCSPLS</sequence>
<evidence type="ECO:0000313" key="1">
    <source>
        <dbReference type="EMBL" id="CEK97420.1"/>
    </source>
</evidence>
<dbReference type="EMBL" id="HACG01050555">
    <property type="protein sequence ID" value="CEK97420.1"/>
    <property type="molecule type" value="Transcribed_RNA"/>
</dbReference>
<gene>
    <name evidence="1" type="primary">ORF215740</name>
</gene>
<name>A0A0B7BZ23_9EUPU</name>
<feature type="non-terminal residue" evidence="1">
    <location>
        <position position="60"/>
    </location>
</feature>
<protein>
    <submittedName>
        <fullName evidence="1">Uncharacterized protein</fullName>
    </submittedName>
</protein>
<dbReference type="AlphaFoldDB" id="A0A0B7BZ23"/>
<organism evidence="1">
    <name type="scientific">Arion vulgaris</name>
    <dbReference type="NCBI Taxonomy" id="1028688"/>
    <lineage>
        <taxon>Eukaryota</taxon>
        <taxon>Metazoa</taxon>
        <taxon>Spiralia</taxon>
        <taxon>Lophotrochozoa</taxon>
        <taxon>Mollusca</taxon>
        <taxon>Gastropoda</taxon>
        <taxon>Heterobranchia</taxon>
        <taxon>Euthyneura</taxon>
        <taxon>Panpulmonata</taxon>
        <taxon>Eupulmonata</taxon>
        <taxon>Stylommatophora</taxon>
        <taxon>Helicina</taxon>
        <taxon>Arionoidea</taxon>
        <taxon>Arionidae</taxon>
        <taxon>Arion</taxon>
    </lineage>
</organism>
<accession>A0A0B7BZ23</accession>